<evidence type="ECO:0000259" key="1">
    <source>
        <dbReference type="Pfam" id="PF09182"/>
    </source>
</evidence>
<dbReference type="InterPro" id="IPR036390">
    <property type="entry name" value="WH_DNA-bd_sf"/>
</dbReference>
<dbReference type="Gene3D" id="1.10.10.10">
    <property type="entry name" value="Winged helix-like DNA-binding domain superfamily/Winged helix DNA-binding domain"/>
    <property type="match status" value="1"/>
</dbReference>
<gene>
    <name evidence="2" type="primary">purR_2</name>
    <name evidence="2" type="ORF">NCTC7878_00047</name>
</gene>
<dbReference type="GO" id="GO:0006355">
    <property type="term" value="P:regulation of DNA-templated transcription"/>
    <property type="evidence" value="ECO:0007669"/>
    <property type="project" value="InterPro"/>
</dbReference>
<dbReference type="EMBL" id="UAUX01000001">
    <property type="protein sequence ID" value="SPZ96546.1"/>
    <property type="molecule type" value="Genomic_DNA"/>
</dbReference>
<dbReference type="SUPFAM" id="SSF46785">
    <property type="entry name" value="Winged helix' DNA-binding domain"/>
    <property type="match status" value="1"/>
</dbReference>
<proteinExistence type="predicted"/>
<organism evidence="2 3">
    <name type="scientific">Staphylococcus aureus</name>
    <dbReference type="NCBI Taxonomy" id="1280"/>
    <lineage>
        <taxon>Bacteria</taxon>
        <taxon>Bacillati</taxon>
        <taxon>Bacillota</taxon>
        <taxon>Bacilli</taxon>
        <taxon>Bacillales</taxon>
        <taxon>Staphylococcaceae</taxon>
        <taxon>Staphylococcus</taxon>
    </lineage>
</organism>
<accession>A0A2X2JWJ2</accession>
<dbReference type="GO" id="GO:0003677">
    <property type="term" value="F:DNA binding"/>
    <property type="evidence" value="ECO:0007669"/>
    <property type="project" value="InterPro"/>
</dbReference>
<reference evidence="2 3" key="1">
    <citation type="submission" date="2018-06" db="EMBL/GenBank/DDBJ databases">
        <authorList>
            <consortium name="Pathogen Informatics"/>
            <person name="Doyle S."/>
        </authorList>
    </citation>
    <scope>NUCLEOTIDE SEQUENCE [LARGE SCALE GENOMIC DNA]</scope>
    <source>
        <strain evidence="2 3">NCTC7878</strain>
    </source>
</reference>
<feature type="domain" description="Bacterial purine repressor N-terminal" evidence="1">
    <location>
        <begin position="4"/>
        <end position="32"/>
    </location>
</feature>
<dbReference type="InterPro" id="IPR036388">
    <property type="entry name" value="WH-like_DNA-bd_sf"/>
</dbReference>
<dbReference type="AlphaFoldDB" id="A0A2X2JWJ2"/>
<dbReference type="Pfam" id="PF09182">
    <property type="entry name" value="PuR_N"/>
    <property type="match status" value="1"/>
</dbReference>
<dbReference type="InterPro" id="IPR015265">
    <property type="entry name" value="PuR_N"/>
</dbReference>
<dbReference type="Proteomes" id="UP000249913">
    <property type="component" value="Unassembled WGS sequence"/>
</dbReference>
<sequence>MRYKRSERIVFMTQYLMNHPNKLIPLTFFVEKI</sequence>
<name>A0A2X2JWJ2_STAAU</name>
<protein>
    <submittedName>
        <fullName evidence="2">PurR: transcription regulator associated with purine metabolism</fullName>
    </submittedName>
</protein>
<evidence type="ECO:0000313" key="3">
    <source>
        <dbReference type="Proteomes" id="UP000249913"/>
    </source>
</evidence>
<evidence type="ECO:0000313" key="2">
    <source>
        <dbReference type="EMBL" id="SPZ96546.1"/>
    </source>
</evidence>